<name>A0A8J9SAM2_PHATR</name>
<dbReference type="PANTHER" id="PTHR43066:SF1">
    <property type="entry name" value="RHOMBOID PROTEIN 2"/>
    <property type="match status" value="1"/>
</dbReference>
<sequence length="304" mass="34385">MSRFNELLQRTPQTTTGIIALCVILHVVTKVLLDLNLRIFTLCPQLVIYRLEIYRIATSALFHGNIMHLAMNMMTTLAIGSLLEKRFGTFRLLLIILWSILLTGILYIGIALFLAIIIQKNQLMRQHSVGFSGVIFHLSVLESNLGTHQSRSVFGFFDVPSYLYPWVLLVGLQIFMPGLSFTGHLVGILVGTLQLYGGLNWILWGEERLKRVDNWSRLDFLTRQHNFCPTTAETGCQVGGQSSSLMGSVRQGSVIVRRFLFYVLAGIQSILFSSYNPVNTFEDEDDWDGLPLYSDDQSERGEMV</sequence>
<evidence type="ECO:0000256" key="8">
    <source>
        <dbReference type="SAM" id="Phobius"/>
    </source>
</evidence>
<dbReference type="SUPFAM" id="SSF144091">
    <property type="entry name" value="Rhomboid-like"/>
    <property type="match status" value="1"/>
</dbReference>
<organism evidence="10">
    <name type="scientific">Phaeodactylum tricornutum</name>
    <name type="common">Diatom</name>
    <dbReference type="NCBI Taxonomy" id="2850"/>
    <lineage>
        <taxon>Eukaryota</taxon>
        <taxon>Sar</taxon>
        <taxon>Stramenopiles</taxon>
        <taxon>Ochrophyta</taxon>
        <taxon>Bacillariophyta</taxon>
        <taxon>Bacillariophyceae</taxon>
        <taxon>Bacillariophycidae</taxon>
        <taxon>Naviculales</taxon>
        <taxon>Phaeodactylaceae</taxon>
        <taxon>Phaeodactylum</taxon>
    </lineage>
</organism>
<dbReference type="AlphaFoldDB" id="A0A8J9SAM2"/>
<feature type="transmembrane region" description="Helical" evidence="8">
    <location>
        <begin position="53"/>
        <end position="71"/>
    </location>
</feature>
<dbReference type="InterPro" id="IPR035952">
    <property type="entry name" value="Rhomboid-like_sf"/>
</dbReference>
<dbReference type="Proteomes" id="UP000836788">
    <property type="component" value="Chromosome 2"/>
</dbReference>
<evidence type="ECO:0000313" key="10">
    <source>
        <dbReference type="EMBL" id="CAG9284661.1"/>
    </source>
</evidence>
<evidence type="ECO:0000256" key="6">
    <source>
        <dbReference type="ARBA" id="ARBA00022989"/>
    </source>
</evidence>
<dbReference type="InterPro" id="IPR022764">
    <property type="entry name" value="Peptidase_S54_rhomboid_dom"/>
</dbReference>
<comment type="subcellular location">
    <subcellularLocation>
        <location evidence="1">Membrane</location>
        <topology evidence="1">Multi-pass membrane protein</topology>
    </subcellularLocation>
</comment>
<proteinExistence type="inferred from homology"/>
<evidence type="ECO:0000256" key="7">
    <source>
        <dbReference type="ARBA" id="ARBA00023136"/>
    </source>
</evidence>
<accession>A0A8J9SAM2</accession>
<dbReference type="GO" id="GO:0016020">
    <property type="term" value="C:membrane"/>
    <property type="evidence" value="ECO:0007669"/>
    <property type="project" value="UniProtKB-SubCell"/>
</dbReference>
<keyword evidence="7 8" id="KW-0472">Membrane</keyword>
<feature type="transmembrane region" description="Helical" evidence="8">
    <location>
        <begin position="12"/>
        <end position="33"/>
    </location>
</feature>
<dbReference type="GO" id="GO:0006508">
    <property type="term" value="P:proteolysis"/>
    <property type="evidence" value="ECO:0007669"/>
    <property type="project" value="UniProtKB-KW"/>
</dbReference>
<reference evidence="10" key="1">
    <citation type="submission" date="2022-02" db="EMBL/GenBank/DDBJ databases">
        <authorList>
            <person name="Giguere J D."/>
        </authorList>
    </citation>
    <scope>NUCLEOTIDE SEQUENCE</scope>
    <source>
        <strain evidence="10">CCAP 1055/1</strain>
    </source>
</reference>
<keyword evidence="5" id="KW-0378">Hydrolase</keyword>
<dbReference type="Pfam" id="PF01694">
    <property type="entry name" value="Rhomboid"/>
    <property type="match status" value="1"/>
</dbReference>
<keyword evidence="3" id="KW-0645">Protease</keyword>
<evidence type="ECO:0000256" key="4">
    <source>
        <dbReference type="ARBA" id="ARBA00022692"/>
    </source>
</evidence>
<feature type="transmembrane region" description="Helical" evidence="8">
    <location>
        <begin position="92"/>
        <end position="118"/>
    </location>
</feature>
<feature type="transmembrane region" description="Helical" evidence="8">
    <location>
        <begin position="259"/>
        <end position="278"/>
    </location>
</feature>
<comment type="similarity">
    <text evidence="2">Belongs to the peptidase S54 family.</text>
</comment>
<feature type="transmembrane region" description="Helical" evidence="8">
    <location>
        <begin position="181"/>
        <end position="203"/>
    </location>
</feature>
<dbReference type="SMART" id="SM01160">
    <property type="entry name" value="DUF1751"/>
    <property type="match status" value="1"/>
</dbReference>
<dbReference type="OMA" id="ASYESCA"/>
<keyword evidence="6 8" id="KW-1133">Transmembrane helix</keyword>
<dbReference type="FunFam" id="1.20.1540.10:FF:000008">
    <property type="entry name" value="RHOMBOID-like protein 13"/>
    <property type="match status" value="1"/>
</dbReference>
<dbReference type="GO" id="GO:0004252">
    <property type="term" value="F:serine-type endopeptidase activity"/>
    <property type="evidence" value="ECO:0007669"/>
    <property type="project" value="InterPro"/>
</dbReference>
<evidence type="ECO:0000256" key="5">
    <source>
        <dbReference type="ARBA" id="ARBA00022801"/>
    </source>
</evidence>
<feature type="domain" description="Peptidase S54 rhomboid" evidence="9">
    <location>
        <begin position="52"/>
        <end position="195"/>
    </location>
</feature>
<dbReference type="EMBL" id="OU594943">
    <property type="protein sequence ID" value="CAG9284661.1"/>
    <property type="molecule type" value="Genomic_DNA"/>
</dbReference>
<evidence type="ECO:0000256" key="2">
    <source>
        <dbReference type="ARBA" id="ARBA00009045"/>
    </source>
</evidence>
<dbReference type="PANTHER" id="PTHR43066">
    <property type="entry name" value="RHOMBOID-RELATED PROTEIN"/>
    <property type="match status" value="1"/>
</dbReference>
<evidence type="ECO:0000256" key="3">
    <source>
        <dbReference type="ARBA" id="ARBA00022670"/>
    </source>
</evidence>
<feature type="transmembrane region" description="Helical" evidence="8">
    <location>
        <begin position="153"/>
        <end position="175"/>
    </location>
</feature>
<evidence type="ECO:0000256" key="1">
    <source>
        <dbReference type="ARBA" id="ARBA00004141"/>
    </source>
</evidence>
<keyword evidence="4 8" id="KW-0812">Transmembrane</keyword>
<evidence type="ECO:0000259" key="9">
    <source>
        <dbReference type="Pfam" id="PF01694"/>
    </source>
</evidence>
<dbReference type="Gene3D" id="1.20.1540.10">
    <property type="entry name" value="Rhomboid-like"/>
    <property type="match status" value="1"/>
</dbReference>
<gene>
    <name evidence="10" type="ORF">PTTT1_LOCUS26638</name>
</gene>
<protein>
    <recommendedName>
        <fullName evidence="9">Peptidase S54 rhomboid domain-containing protein</fullName>
    </recommendedName>
</protein>